<dbReference type="Pfam" id="PF02322">
    <property type="entry name" value="Cyt_bd_oxida_II"/>
    <property type="match status" value="1"/>
</dbReference>
<evidence type="ECO:0000313" key="8">
    <source>
        <dbReference type="EMBL" id="QTN37537.1"/>
    </source>
</evidence>
<keyword evidence="4 7" id="KW-0812">Transmembrane</keyword>
<dbReference type="RefSeq" id="WP_209358251.1">
    <property type="nucleotide sequence ID" value="NZ_CP060010.1"/>
</dbReference>
<dbReference type="GO" id="GO:0070069">
    <property type="term" value="C:cytochrome complex"/>
    <property type="evidence" value="ECO:0007669"/>
    <property type="project" value="TreeGrafter"/>
</dbReference>
<proteinExistence type="inferred from homology"/>
<accession>A0A975ETG6</accession>
<evidence type="ECO:0000256" key="5">
    <source>
        <dbReference type="ARBA" id="ARBA00022989"/>
    </source>
</evidence>
<dbReference type="EMBL" id="CP060010">
    <property type="protein sequence ID" value="QTN37537.1"/>
    <property type="molecule type" value="Genomic_DNA"/>
</dbReference>
<organism evidence="8 9">
    <name type="scientific">Cognatishimia activa</name>
    <dbReference type="NCBI Taxonomy" id="1715691"/>
    <lineage>
        <taxon>Bacteria</taxon>
        <taxon>Pseudomonadati</taxon>
        <taxon>Pseudomonadota</taxon>
        <taxon>Alphaproteobacteria</taxon>
        <taxon>Rhodobacterales</taxon>
        <taxon>Paracoccaceae</taxon>
        <taxon>Cognatishimia</taxon>
    </lineage>
</organism>
<keyword evidence="3" id="KW-1003">Cell membrane</keyword>
<feature type="transmembrane region" description="Helical" evidence="7">
    <location>
        <begin position="228"/>
        <end position="247"/>
    </location>
</feature>
<feature type="transmembrane region" description="Helical" evidence="7">
    <location>
        <begin position="64"/>
        <end position="81"/>
    </location>
</feature>
<dbReference type="GO" id="GO:0019646">
    <property type="term" value="P:aerobic electron transport chain"/>
    <property type="evidence" value="ECO:0007669"/>
    <property type="project" value="TreeGrafter"/>
</dbReference>
<comment type="subcellular location">
    <subcellularLocation>
        <location evidence="1">Cell membrane</location>
        <topology evidence="1">Multi-pass membrane protein</topology>
    </subcellularLocation>
</comment>
<reference evidence="8" key="1">
    <citation type="submission" date="2020-07" db="EMBL/GenBank/DDBJ databases">
        <title>Genome sequences of bacteria associated with the marine, planktonic diatom Thalassiosira profunda strain ECT2AJA-044.</title>
        <authorList>
            <person name="Gargas C.B."/>
            <person name="Roberts W.R."/>
            <person name="Alverson A.J."/>
        </authorList>
    </citation>
    <scope>NUCLEOTIDE SEQUENCE</scope>
    <source>
        <strain evidence="8">ECT2AJA-044</strain>
    </source>
</reference>
<dbReference type="Proteomes" id="UP000665026">
    <property type="component" value="Chromosome"/>
</dbReference>
<dbReference type="PANTHER" id="PTHR43141">
    <property type="entry name" value="CYTOCHROME BD2 SUBUNIT II"/>
    <property type="match status" value="1"/>
</dbReference>
<dbReference type="KEGG" id="cact:HZ995_11220"/>
<dbReference type="PANTHER" id="PTHR43141:SF2">
    <property type="entry name" value="BLR3729 PROTEIN"/>
    <property type="match status" value="1"/>
</dbReference>
<evidence type="ECO:0000256" key="1">
    <source>
        <dbReference type="ARBA" id="ARBA00004651"/>
    </source>
</evidence>
<dbReference type="AlphaFoldDB" id="A0A975ETG6"/>
<evidence type="ECO:0000256" key="4">
    <source>
        <dbReference type="ARBA" id="ARBA00022692"/>
    </source>
</evidence>
<feature type="transmembrane region" description="Helical" evidence="7">
    <location>
        <begin position="118"/>
        <end position="138"/>
    </location>
</feature>
<evidence type="ECO:0000256" key="6">
    <source>
        <dbReference type="ARBA" id="ARBA00023136"/>
    </source>
</evidence>
<feature type="transmembrane region" description="Helical" evidence="7">
    <location>
        <begin position="259"/>
        <end position="281"/>
    </location>
</feature>
<comment type="similarity">
    <text evidence="2">Belongs to the cytochrome ubiquinol oxidase subunit 2 family.</text>
</comment>
<evidence type="ECO:0000256" key="2">
    <source>
        <dbReference type="ARBA" id="ARBA00007543"/>
    </source>
</evidence>
<dbReference type="GO" id="GO:0016682">
    <property type="term" value="F:oxidoreductase activity, acting on diphenols and related substances as donors, oxygen as acceptor"/>
    <property type="evidence" value="ECO:0007669"/>
    <property type="project" value="TreeGrafter"/>
</dbReference>
<dbReference type="InterPro" id="IPR003317">
    <property type="entry name" value="Cyt-d_oxidase_su2"/>
</dbReference>
<feature type="transmembrane region" description="Helical" evidence="7">
    <location>
        <begin position="150"/>
        <end position="177"/>
    </location>
</feature>
<protein>
    <submittedName>
        <fullName evidence="8">Cytochrome d ubiquinol oxidase subunit II</fullName>
    </submittedName>
</protein>
<evidence type="ECO:0000313" key="9">
    <source>
        <dbReference type="Proteomes" id="UP000665026"/>
    </source>
</evidence>
<dbReference type="GO" id="GO:0009055">
    <property type="term" value="F:electron transfer activity"/>
    <property type="evidence" value="ECO:0007669"/>
    <property type="project" value="TreeGrafter"/>
</dbReference>
<evidence type="ECO:0000256" key="7">
    <source>
        <dbReference type="SAM" id="Phobius"/>
    </source>
</evidence>
<keyword evidence="5 7" id="KW-1133">Transmembrane helix</keyword>
<gene>
    <name evidence="8" type="ORF">HZ995_11220</name>
</gene>
<name>A0A975ETG6_9RHOB</name>
<evidence type="ECO:0000256" key="3">
    <source>
        <dbReference type="ARBA" id="ARBA00022475"/>
    </source>
</evidence>
<feature type="transmembrane region" description="Helical" evidence="7">
    <location>
        <begin position="87"/>
        <end position="106"/>
    </location>
</feature>
<sequence>MTLFGDPTQWLPIAFAMLMGVSILIYVILDGFDLGVGVLFPFAEDDERDRMVASIGPFWDANETWLVLAIGILLVAFPTAHGVILTALYLPVAIMLVGLILRGVAFEFRAKAPTRQKSYWNFAFFSGSLMTSLSQGFMLGKYIMGLESTLGTWIFAAITSCFLAVGYSFIGACWLILKTDGELQKKSVKWARGGIWGLVIGIALVSIATPLVSDRIFDKWFAFPEFLLLAPLPLASGLLIALLWYGLRHLPTKDDRLAWFPFVASIALFSMAFFGMAYSFYPYVVPERLTIYDAASAPESLFIILIGTIFVLPVIAGYTVLAYTIFRGKATELRYD</sequence>
<keyword evidence="6 7" id="KW-0472">Membrane</keyword>
<feature type="transmembrane region" description="Helical" evidence="7">
    <location>
        <begin position="189"/>
        <end position="208"/>
    </location>
</feature>
<dbReference type="GO" id="GO:0005886">
    <property type="term" value="C:plasma membrane"/>
    <property type="evidence" value="ECO:0007669"/>
    <property type="project" value="UniProtKB-SubCell"/>
</dbReference>
<feature type="transmembrane region" description="Helical" evidence="7">
    <location>
        <begin position="301"/>
        <end position="326"/>
    </location>
</feature>
<feature type="transmembrane region" description="Helical" evidence="7">
    <location>
        <begin position="12"/>
        <end position="43"/>
    </location>
</feature>